<organism evidence="1 2">
    <name type="scientific">Rhodopila globiformis</name>
    <name type="common">Rhodopseudomonas globiformis</name>
    <dbReference type="NCBI Taxonomy" id="1071"/>
    <lineage>
        <taxon>Bacteria</taxon>
        <taxon>Pseudomonadati</taxon>
        <taxon>Pseudomonadota</taxon>
        <taxon>Alphaproteobacteria</taxon>
        <taxon>Acetobacterales</taxon>
        <taxon>Acetobacteraceae</taxon>
        <taxon>Rhodopila</taxon>
    </lineage>
</organism>
<dbReference type="EMBL" id="NHRY01000263">
    <property type="protein sequence ID" value="PPQ27061.1"/>
    <property type="molecule type" value="Genomic_DNA"/>
</dbReference>
<accession>A0A2S6MXH5</accession>
<dbReference type="Proteomes" id="UP000239724">
    <property type="component" value="Unassembled WGS sequence"/>
</dbReference>
<dbReference type="AlphaFoldDB" id="A0A2S6MXH5"/>
<proteinExistence type="predicted"/>
<comment type="caution">
    <text evidence="1">The sequence shown here is derived from an EMBL/GenBank/DDBJ whole genome shotgun (WGS) entry which is preliminary data.</text>
</comment>
<evidence type="ECO:0008006" key="3">
    <source>
        <dbReference type="Google" id="ProtNLM"/>
    </source>
</evidence>
<gene>
    <name evidence="1" type="ORF">CCS01_28400</name>
</gene>
<keyword evidence="2" id="KW-1185">Reference proteome</keyword>
<protein>
    <recommendedName>
        <fullName evidence="3">DUF2939 domain-containing protein</fullName>
    </recommendedName>
</protein>
<sequence length="190" mass="20289">MKEPAMHVRVVWPFLTAVLTAGVAYGATPYLTLYRLGEAIQTSDTGTLRSLVNWPAVREGIKEDICDLGDDDPGASTGNTLPPFGASFVRGIASNAIDRAVTPEALLAATGSSPLTALSSERQAASGDQQGPDIQVNWAFFDSPTTFSISLQARGQAEPIRLQMDLRHGAWKVQRVWLPADLLANPGSRA</sequence>
<reference evidence="1 2" key="1">
    <citation type="journal article" date="2018" name="Arch. Microbiol.">
        <title>New insights into the metabolic potential of the phototrophic purple bacterium Rhodopila globiformis DSM 161(T) from its draft genome sequence and evidence for a vanadium-dependent nitrogenase.</title>
        <authorList>
            <person name="Imhoff J.F."/>
            <person name="Rahn T."/>
            <person name="Kunzel S."/>
            <person name="Neulinger S.C."/>
        </authorList>
    </citation>
    <scope>NUCLEOTIDE SEQUENCE [LARGE SCALE GENOMIC DNA]</scope>
    <source>
        <strain evidence="1 2">DSM 161</strain>
    </source>
</reference>
<dbReference type="Pfam" id="PF11159">
    <property type="entry name" value="DUF2939"/>
    <property type="match status" value="1"/>
</dbReference>
<dbReference type="InterPro" id="IPR021330">
    <property type="entry name" value="DUF2939"/>
</dbReference>
<evidence type="ECO:0000313" key="1">
    <source>
        <dbReference type="EMBL" id="PPQ27061.1"/>
    </source>
</evidence>
<name>A0A2S6MXH5_RHOGL</name>
<evidence type="ECO:0000313" key="2">
    <source>
        <dbReference type="Proteomes" id="UP000239724"/>
    </source>
</evidence>